<dbReference type="OrthoDB" id="347673at2759"/>
<feature type="compositionally biased region" description="Low complexity" evidence="1">
    <location>
        <begin position="16"/>
        <end position="30"/>
    </location>
</feature>
<sequence>METYEPSGAPTPTPTPAAEGSSSSTSTAAPDAAQQWFEGFSRAVQKQLQVQESLMRQLMTDIQEYLTDALGWNENGSSALERVNAMLEMISSRMAITREAATDMVSTAEAEEQAAREASRKVMREVRVQDIVVDALWASLRGVQASAWMGGIGGHVEEADVFNAANRAAEEFLARMYHNLRAAGIAEEDIVKYVPKTVIEETISSSPTRNMGSKSRGYSYYNYGYRYPHYTYGYAHPYPTFYSYPTVAYPRYTYNYSWGYPMQSSFGWSSPRFFSSSCSTCNECSSRLPLPGEPLMHEVEPIHHRRLGEEGPMMMGGVPFGYNSHMMPTPQAYPNNYNSYYNYNYNSFPPTMNSRYNTMPFAANNANYPQQQGPTSAAAAAAAQQQPLGRMGSLGSPYGYAVTPNSGYQQTTFRNLGVWEGPEMINEPFVPFVPFGMVEP</sequence>
<keyword evidence="4" id="KW-1185">Reference proteome</keyword>
<dbReference type="VEuPathDB" id="ToxoDB:EAH_00036540"/>
<dbReference type="EMBL" id="HG670904">
    <property type="protein sequence ID" value="CDI78698.1"/>
    <property type="molecule type" value="Genomic_DNA"/>
</dbReference>
<proteinExistence type="evidence at transcript level"/>
<reference evidence="2" key="1">
    <citation type="submission" date="2013-10" db="EMBL/GenBank/DDBJ databases">
        <title>Genomic analysis of the causative agents of coccidiosis in chickens.</title>
        <authorList>
            <person name="Reid A.J."/>
            <person name="Blake D."/>
            <person name="Billington K."/>
            <person name="Browne H."/>
            <person name="Dunn M."/>
            <person name="Hung S."/>
            <person name="Kawahara F."/>
            <person name="Miranda-Saavedra D."/>
            <person name="Mourier T."/>
            <person name="Nagra H."/>
            <person name="Otto T.D."/>
            <person name="Rawlings N."/>
            <person name="Sanchez A."/>
            <person name="Sanders M."/>
            <person name="Subramaniam C."/>
            <person name="Tay Y."/>
            <person name="Dear P."/>
            <person name="Doerig C."/>
            <person name="Gruber A."/>
            <person name="Parkinson J."/>
            <person name="Shirley M."/>
            <person name="Wan K.L."/>
            <person name="Berriman M."/>
            <person name="Tomley F."/>
            <person name="Pain A."/>
        </authorList>
    </citation>
    <scope>NUCLEOTIDE SEQUENCE [LARGE SCALE GENOMIC DNA]</scope>
    <source>
        <strain evidence="2">Houghton</strain>
    </source>
</reference>
<name>U6GHD7_EIMAC</name>
<dbReference type="AlphaFoldDB" id="U6GHD7"/>
<reference evidence="3" key="3">
    <citation type="submission" date="2019-02" db="EMBL/GenBank/DDBJ databases">
        <title>Cloning and characterization of the gametocyte proteins of Eimeria acervulina.</title>
        <authorList>
            <person name="Liu D."/>
            <person name="Hua E."/>
            <person name="Tao J."/>
        </authorList>
    </citation>
    <scope>NUCLEOTIDE SEQUENCE</scope>
    <source>
        <strain evidence="3">Yangzhou</strain>
    </source>
</reference>
<dbReference type="GeneID" id="25271724"/>
<dbReference type="Proteomes" id="UP000018050">
    <property type="component" value="Unassembled WGS sequence"/>
</dbReference>
<gene>
    <name evidence="3" type="primary">gam56</name>
    <name evidence="2" type="ORF">EAH_00036540</name>
</gene>
<reference evidence="2" key="2">
    <citation type="submission" date="2013-10" db="EMBL/GenBank/DDBJ databases">
        <authorList>
            <person name="Aslett M."/>
        </authorList>
    </citation>
    <scope>NUCLEOTIDE SEQUENCE [LARGE SCALE GENOMIC DNA]</scope>
    <source>
        <strain evidence="2">Houghton</strain>
    </source>
</reference>
<protein>
    <submittedName>
        <fullName evidence="2">56 kDa gametocyte antigen, related</fullName>
    </submittedName>
    <submittedName>
        <fullName evidence="3">56 kDa gametocyte protein</fullName>
    </submittedName>
</protein>
<organism evidence="2 4">
    <name type="scientific">Eimeria acervulina</name>
    <name type="common">Coccidian parasite</name>
    <dbReference type="NCBI Taxonomy" id="5801"/>
    <lineage>
        <taxon>Eukaryota</taxon>
        <taxon>Sar</taxon>
        <taxon>Alveolata</taxon>
        <taxon>Apicomplexa</taxon>
        <taxon>Conoidasida</taxon>
        <taxon>Coccidia</taxon>
        <taxon>Eucoccidiorida</taxon>
        <taxon>Eimeriorina</taxon>
        <taxon>Eimeriidae</taxon>
        <taxon>Eimeria</taxon>
    </lineage>
</organism>
<dbReference type="RefSeq" id="XP_013251112.1">
    <property type="nucleotide sequence ID" value="XM_013395658.1"/>
</dbReference>
<feature type="region of interest" description="Disordered" evidence="1">
    <location>
        <begin position="1"/>
        <end position="30"/>
    </location>
</feature>
<evidence type="ECO:0000313" key="2">
    <source>
        <dbReference type="EMBL" id="CDI78698.1"/>
    </source>
</evidence>
<accession>U6GHD7</accession>
<dbReference type="OMA" id="EMISSRM"/>
<evidence type="ECO:0000313" key="4">
    <source>
        <dbReference type="Proteomes" id="UP000018050"/>
    </source>
</evidence>
<evidence type="ECO:0000256" key="1">
    <source>
        <dbReference type="SAM" id="MobiDB-lite"/>
    </source>
</evidence>
<evidence type="ECO:0000313" key="3">
    <source>
        <dbReference type="EMBL" id="QDH76308.1"/>
    </source>
</evidence>
<dbReference type="EMBL" id="MK519446">
    <property type="protein sequence ID" value="QDH76308.1"/>
    <property type="molecule type" value="mRNA"/>
</dbReference>